<dbReference type="OrthoDB" id="4225815at2759"/>
<evidence type="ECO:0000313" key="3">
    <source>
        <dbReference type="Proteomes" id="UP000033540"/>
    </source>
</evidence>
<feature type="chain" id="PRO_5002442729" description="Hydrophobin" evidence="1">
    <location>
        <begin position="20"/>
        <end position="147"/>
    </location>
</feature>
<dbReference type="Proteomes" id="UP000033540">
    <property type="component" value="Unassembled WGS sequence"/>
</dbReference>
<dbReference type="AlphaFoldDB" id="A0A0F0HXB6"/>
<dbReference type="EMBL" id="JZEE01000750">
    <property type="protein sequence ID" value="KJK60159.1"/>
    <property type="molecule type" value="Genomic_DNA"/>
</dbReference>
<evidence type="ECO:0000313" key="2">
    <source>
        <dbReference type="EMBL" id="KJK60159.1"/>
    </source>
</evidence>
<sequence length="147" mass="15794">MKFSTAFSLFISGAAIASALPSSAETVKADCVKPYLCCGELKTPLDSTIDPILRGLGINAASIVGSVGLLCKSLSTTRAFVIPGMTLAQLNPSAALKLTSWVAHLLLDARTSSVRTKPIENICEPSMRMDWSCYTWCELDDSELYLE</sequence>
<comment type="caution">
    <text evidence="2">The sequence shown here is derived from an EMBL/GenBank/DDBJ whole genome shotgun (WGS) entry which is preliminary data.</text>
</comment>
<gene>
    <name evidence="2" type="ORF">P875_00053657</name>
</gene>
<keyword evidence="1" id="KW-0732">Signal</keyword>
<dbReference type="CDD" id="cd23507">
    <property type="entry name" value="hydrophobin_I"/>
    <property type="match status" value="1"/>
</dbReference>
<evidence type="ECO:0008006" key="4">
    <source>
        <dbReference type="Google" id="ProtNLM"/>
    </source>
</evidence>
<evidence type="ECO:0000256" key="1">
    <source>
        <dbReference type="SAM" id="SignalP"/>
    </source>
</evidence>
<reference evidence="2 3" key="1">
    <citation type="submission" date="2015-02" db="EMBL/GenBank/DDBJ databases">
        <title>Draft genome sequence of Aspergillus parasiticus SU-1.</title>
        <authorList>
            <person name="Yu J."/>
            <person name="Fedorova N."/>
            <person name="Yin Y."/>
            <person name="Losada L."/>
            <person name="Zafar N."/>
            <person name="Taujale R."/>
            <person name="Ehrlich K.C."/>
            <person name="Bhatnagar D."/>
            <person name="Cleveland T.E."/>
            <person name="Bennett J.W."/>
            <person name="Nierman W.C."/>
        </authorList>
    </citation>
    <scope>NUCLEOTIDE SEQUENCE [LARGE SCALE GENOMIC DNA]</scope>
    <source>
        <strain evidence="3">ATCC 56775 / NRRL 5862 / SRRC 143 / SU-1</strain>
    </source>
</reference>
<organism evidence="2 3">
    <name type="scientific">Aspergillus parasiticus (strain ATCC 56775 / NRRL 5862 / SRRC 143 / SU-1)</name>
    <dbReference type="NCBI Taxonomy" id="1403190"/>
    <lineage>
        <taxon>Eukaryota</taxon>
        <taxon>Fungi</taxon>
        <taxon>Dikarya</taxon>
        <taxon>Ascomycota</taxon>
        <taxon>Pezizomycotina</taxon>
        <taxon>Eurotiomycetes</taxon>
        <taxon>Eurotiomycetidae</taxon>
        <taxon>Eurotiales</taxon>
        <taxon>Aspergillaceae</taxon>
        <taxon>Aspergillus</taxon>
        <taxon>Aspergillus subgen. Circumdati</taxon>
    </lineage>
</organism>
<name>A0A0F0HXB6_ASPPU</name>
<protein>
    <recommendedName>
        <fullName evidence="4">Hydrophobin</fullName>
    </recommendedName>
</protein>
<proteinExistence type="predicted"/>
<accession>A0A0F0HXB6</accession>
<feature type="signal peptide" evidence="1">
    <location>
        <begin position="1"/>
        <end position="19"/>
    </location>
</feature>